<sequence>MESKIPIRIHQSDARFQPTASQLDLTNFEVIIGGKNSANKLNAPFRPRPSSQPTMHESFRNACLSPSGRNVLFSDDIVYSILIAATNSATSDLDRRGILFACCHVCHVWSRAAQSLLFRHVFLQIRSSMMALLKIIDHKTERGRRLAGYIQSATIKLSKQPEEFDPPTLPMIHVRHVPALLCHMPNLCTLDLNLGGGSLTPNIISAFARGPRITNLRIEGGYDIEFLANETNPWPHLETITIKSPGTAAIHESRNAPRIRLAQITIHYTYAGSFTEVPWLIGHSKETLSHVSLVSQGEGSSYSVLHQSQFRNIRSLTLGHITWDERLSGTLHTFACLKELRFASFIRLAHSFPSNLPDTIEHLLVTSPFMPSTDQKSVDLDMTRPALLKSLVVIDTHSSGYVFSQTWVKDYIQVCETDGILTEIIRPNRSGA</sequence>
<dbReference type="HOGENOM" id="CLU_044512_0_0_1"/>
<protein>
    <recommendedName>
        <fullName evidence="3">F-box domain-containing protein</fullName>
    </recommendedName>
</protein>
<evidence type="ECO:0000313" key="2">
    <source>
        <dbReference type="Proteomes" id="UP000054097"/>
    </source>
</evidence>
<dbReference type="Proteomes" id="UP000054097">
    <property type="component" value="Unassembled WGS sequence"/>
</dbReference>
<dbReference type="OrthoDB" id="3170852at2759"/>
<evidence type="ECO:0008006" key="3">
    <source>
        <dbReference type="Google" id="ProtNLM"/>
    </source>
</evidence>
<dbReference type="AlphaFoldDB" id="A0A0C2XZP6"/>
<name>A0A0C2XZP6_SERVB</name>
<dbReference type="EMBL" id="KN824277">
    <property type="protein sequence ID" value="KIM34332.1"/>
    <property type="molecule type" value="Genomic_DNA"/>
</dbReference>
<proteinExistence type="predicted"/>
<reference evidence="2" key="2">
    <citation type="submission" date="2015-01" db="EMBL/GenBank/DDBJ databases">
        <title>Evolutionary Origins and Diversification of the Mycorrhizal Mutualists.</title>
        <authorList>
            <consortium name="DOE Joint Genome Institute"/>
            <consortium name="Mycorrhizal Genomics Consortium"/>
            <person name="Kohler A."/>
            <person name="Kuo A."/>
            <person name="Nagy L.G."/>
            <person name="Floudas D."/>
            <person name="Copeland A."/>
            <person name="Barry K.W."/>
            <person name="Cichocki N."/>
            <person name="Veneault-Fourrey C."/>
            <person name="LaButti K."/>
            <person name="Lindquist E.A."/>
            <person name="Lipzen A."/>
            <person name="Lundell T."/>
            <person name="Morin E."/>
            <person name="Murat C."/>
            <person name="Riley R."/>
            <person name="Ohm R."/>
            <person name="Sun H."/>
            <person name="Tunlid A."/>
            <person name="Henrissat B."/>
            <person name="Grigoriev I.V."/>
            <person name="Hibbett D.S."/>
            <person name="Martin F."/>
        </authorList>
    </citation>
    <scope>NUCLEOTIDE SEQUENCE [LARGE SCALE GENOMIC DNA]</scope>
    <source>
        <strain evidence="2">MAFF 305830</strain>
    </source>
</reference>
<dbReference type="SUPFAM" id="SSF52047">
    <property type="entry name" value="RNI-like"/>
    <property type="match status" value="1"/>
</dbReference>
<keyword evidence="2" id="KW-1185">Reference proteome</keyword>
<accession>A0A0C2XZP6</accession>
<reference evidence="1 2" key="1">
    <citation type="submission" date="2014-04" db="EMBL/GenBank/DDBJ databases">
        <authorList>
            <consortium name="DOE Joint Genome Institute"/>
            <person name="Kuo A."/>
            <person name="Zuccaro A."/>
            <person name="Kohler A."/>
            <person name="Nagy L.G."/>
            <person name="Floudas D."/>
            <person name="Copeland A."/>
            <person name="Barry K.W."/>
            <person name="Cichocki N."/>
            <person name="Veneault-Fourrey C."/>
            <person name="LaButti K."/>
            <person name="Lindquist E.A."/>
            <person name="Lipzen A."/>
            <person name="Lundell T."/>
            <person name="Morin E."/>
            <person name="Murat C."/>
            <person name="Sun H."/>
            <person name="Tunlid A."/>
            <person name="Henrissat B."/>
            <person name="Grigoriev I.V."/>
            <person name="Hibbett D.S."/>
            <person name="Martin F."/>
            <person name="Nordberg H.P."/>
            <person name="Cantor M.N."/>
            <person name="Hua S.X."/>
        </authorList>
    </citation>
    <scope>NUCLEOTIDE SEQUENCE [LARGE SCALE GENOMIC DNA]</scope>
    <source>
        <strain evidence="1 2">MAFF 305830</strain>
    </source>
</reference>
<organism evidence="1 2">
    <name type="scientific">Serendipita vermifera MAFF 305830</name>
    <dbReference type="NCBI Taxonomy" id="933852"/>
    <lineage>
        <taxon>Eukaryota</taxon>
        <taxon>Fungi</taxon>
        <taxon>Dikarya</taxon>
        <taxon>Basidiomycota</taxon>
        <taxon>Agaricomycotina</taxon>
        <taxon>Agaricomycetes</taxon>
        <taxon>Sebacinales</taxon>
        <taxon>Serendipitaceae</taxon>
        <taxon>Serendipita</taxon>
    </lineage>
</organism>
<evidence type="ECO:0000313" key="1">
    <source>
        <dbReference type="EMBL" id="KIM34332.1"/>
    </source>
</evidence>
<gene>
    <name evidence="1" type="ORF">M408DRAFT_94209</name>
</gene>